<evidence type="ECO:0000256" key="2">
    <source>
        <dbReference type="ARBA" id="ARBA00022679"/>
    </source>
</evidence>
<comment type="caution">
    <text evidence="7">The sequence shown here is derived from an EMBL/GenBank/DDBJ whole genome shotgun (WGS) entry which is preliminary data.</text>
</comment>
<dbReference type="Gene3D" id="3.20.20.70">
    <property type="entry name" value="Aldolase class I"/>
    <property type="match status" value="1"/>
</dbReference>
<name>A0A8B2NPB3_9HYPH</name>
<keyword evidence="8" id="KW-1185">Reference proteome</keyword>
<evidence type="ECO:0000313" key="8">
    <source>
        <dbReference type="Proteomes" id="UP000249590"/>
    </source>
</evidence>
<dbReference type="GO" id="GO:0004419">
    <property type="term" value="F:hydroxymethylglutaryl-CoA lyase activity"/>
    <property type="evidence" value="ECO:0007669"/>
    <property type="project" value="TreeGrafter"/>
</dbReference>
<evidence type="ECO:0000256" key="3">
    <source>
        <dbReference type="ARBA" id="ARBA00022723"/>
    </source>
</evidence>
<feature type="domain" description="Pyruvate carboxyltransferase" evidence="6">
    <location>
        <begin position="4"/>
        <end position="273"/>
    </location>
</feature>
<evidence type="ECO:0000256" key="5">
    <source>
        <dbReference type="RuleBase" id="RU003523"/>
    </source>
</evidence>
<dbReference type="GO" id="GO:0006552">
    <property type="term" value="P:L-leucine catabolic process"/>
    <property type="evidence" value="ECO:0007669"/>
    <property type="project" value="TreeGrafter"/>
</dbReference>
<dbReference type="PANTHER" id="PTHR42738:SF7">
    <property type="entry name" value="HYDROXYMETHYLGLUTARYL-COA LYASE"/>
    <property type="match status" value="1"/>
</dbReference>
<dbReference type="Pfam" id="PF00682">
    <property type="entry name" value="HMGL-like"/>
    <property type="match status" value="1"/>
</dbReference>
<accession>A0A8B2NPB3</accession>
<dbReference type="PROSITE" id="PS50991">
    <property type="entry name" value="PYR_CT"/>
    <property type="match status" value="1"/>
</dbReference>
<dbReference type="CDD" id="cd07938">
    <property type="entry name" value="DRE_TIM_HMGL"/>
    <property type="match status" value="1"/>
</dbReference>
<keyword evidence="2 5" id="KW-0808">Transferase</keyword>
<dbReference type="PANTHER" id="PTHR42738">
    <property type="entry name" value="HYDROXYMETHYLGLUTARYL-COA LYASE"/>
    <property type="match status" value="1"/>
</dbReference>
<gene>
    <name evidence="7" type="ORF">DLJ53_10020</name>
</gene>
<organism evidence="7 8">
    <name type="scientific">Acuticoccus sediminis</name>
    <dbReference type="NCBI Taxonomy" id="2184697"/>
    <lineage>
        <taxon>Bacteria</taxon>
        <taxon>Pseudomonadati</taxon>
        <taxon>Pseudomonadota</taxon>
        <taxon>Alphaproteobacteria</taxon>
        <taxon>Hyphomicrobiales</taxon>
        <taxon>Amorphaceae</taxon>
        <taxon>Acuticoccus</taxon>
    </lineage>
</organism>
<dbReference type="GO" id="GO:0046951">
    <property type="term" value="P:ketone body biosynthetic process"/>
    <property type="evidence" value="ECO:0007669"/>
    <property type="project" value="TreeGrafter"/>
</dbReference>
<evidence type="ECO:0000256" key="4">
    <source>
        <dbReference type="ARBA" id="ARBA00023239"/>
    </source>
</evidence>
<dbReference type="InterPro" id="IPR002034">
    <property type="entry name" value="AIPM/Hcit_synth_CS"/>
</dbReference>
<dbReference type="InterPro" id="IPR013785">
    <property type="entry name" value="Aldolase_TIM"/>
</dbReference>
<dbReference type="GO" id="GO:0046912">
    <property type="term" value="F:acyltransferase activity, acyl groups converted into alkyl on transfer"/>
    <property type="evidence" value="ECO:0007669"/>
    <property type="project" value="InterPro"/>
</dbReference>
<dbReference type="Proteomes" id="UP000249590">
    <property type="component" value="Unassembled WGS sequence"/>
</dbReference>
<dbReference type="NCBIfam" id="NF004283">
    <property type="entry name" value="PRK05692.1"/>
    <property type="match status" value="1"/>
</dbReference>
<dbReference type="InterPro" id="IPR043594">
    <property type="entry name" value="HMGL"/>
</dbReference>
<sequence>MENVILRDVGLRDGLQLVKAIVPTEHKIEWCRRVVAAGVPEVEITSLVPAKIAPQFADAEEVVAATLSIPGYLPSALIPNARGAERGFALGIPKLNYVLSASEEHNLANIRRSTQASIDDFGRIVELRNETAPKTCLAAGIATAFGCTIQGEVPEARVYEIAAELCGLGADEIIVADTVGYANPAQVKRILTGVMKEIGDRPLLLHLHDTRGLGLANMAAALEVGVRAFDASIGGLGGCPFAPGASGNINLEDAAFLAEATGFATGIDIEALVALRQTVETWLPGERFAGQVAQSGLPKTFAPIHRQAA</sequence>
<comment type="similarity">
    <text evidence="5">Belongs to the alpha-IPM synthase/homocitrate synthase family.</text>
</comment>
<evidence type="ECO:0000259" key="6">
    <source>
        <dbReference type="PROSITE" id="PS50991"/>
    </source>
</evidence>
<protein>
    <submittedName>
        <fullName evidence="7">Hydroxymethylglutaryl-CoA lyase</fullName>
    </submittedName>
</protein>
<keyword evidence="4 7" id="KW-0456">Lyase</keyword>
<dbReference type="PROSITE" id="PS00815">
    <property type="entry name" value="AIPM_HOMOCIT_SYNTH_1"/>
    <property type="match status" value="1"/>
</dbReference>
<reference evidence="7 8" key="1">
    <citation type="submission" date="2018-05" db="EMBL/GenBank/DDBJ databases">
        <title>Acuticoccus sediminis sp. nov., isolated from deep-sea sediment of Indian Ocean.</title>
        <authorList>
            <person name="Liu X."/>
            <person name="Lai Q."/>
            <person name="Du Y."/>
            <person name="Sun F."/>
            <person name="Zhang X."/>
            <person name="Wang S."/>
            <person name="Shao Z."/>
        </authorList>
    </citation>
    <scope>NUCLEOTIDE SEQUENCE [LARGE SCALE GENOMIC DNA]</scope>
    <source>
        <strain evidence="7 8">PTG4-2</strain>
    </source>
</reference>
<keyword evidence="3" id="KW-0479">Metal-binding</keyword>
<dbReference type="RefSeq" id="WP_111344820.1">
    <property type="nucleotide sequence ID" value="NZ_QHHQ01000002.1"/>
</dbReference>
<dbReference type="InterPro" id="IPR000891">
    <property type="entry name" value="PYR_CT"/>
</dbReference>
<proteinExistence type="inferred from homology"/>
<dbReference type="SUPFAM" id="SSF51569">
    <property type="entry name" value="Aldolase"/>
    <property type="match status" value="1"/>
</dbReference>
<dbReference type="EMBL" id="QHHQ01000002">
    <property type="protein sequence ID" value="RAI01735.1"/>
    <property type="molecule type" value="Genomic_DNA"/>
</dbReference>
<evidence type="ECO:0000256" key="1">
    <source>
        <dbReference type="ARBA" id="ARBA00009405"/>
    </source>
</evidence>
<dbReference type="GO" id="GO:0046872">
    <property type="term" value="F:metal ion binding"/>
    <property type="evidence" value="ECO:0007669"/>
    <property type="project" value="UniProtKB-KW"/>
</dbReference>
<dbReference type="OrthoDB" id="9784013at2"/>
<evidence type="ECO:0000313" key="7">
    <source>
        <dbReference type="EMBL" id="RAI01735.1"/>
    </source>
</evidence>
<dbReference type="AlphaFoldDB" id="A0A8B2NPB3"/>
<comment type="similarity">
    <text evidence="1">Belongs to the HMG-CoA lyase family.</text>
</comment>